<reference evidence="2 4" key="1">
    <citation type="journal article" date="2017" name="Front. Immunol.">
        <title>Complete Genome Sequence of Lactobacillus casei LC5, a Potential Probiotics for Atopic Dermatitis.</title>
        <authorList>
            <person name="Kang J."/>
            <person name="Chung W.H."/>
            <person name="Lim T.J."/>
            <person name="Whon T.W."/>
            <person name="Lim S."/>
            <person name="Nam Y.D."/>
        </authorList>
    </citation>
    <scope>NUCLEOTIDE SEQUENCE [LARGE SCALE GENOMIC DNA]</scope>
    <source>
        <strain evidence="2 4">LC5</strain>
    </source>
</reference>
<dbReference type="Pfam" id="PF16888">
    <property type="entry name" value="YwqH-like"/>
    <property type="match status" value="1"/>
</dbReference>
<feature type="region of interest" description="Disordered" evidence="1">
    <location>
        <begin position="1"/>
        <end position="20"/>
    </location>
</feature>
<evidence type="ECO:0000313" key="2">
    <source>
        <dbReference type="EMBL" id="ARY92242.1"/>
    </source>
</evidence>
<protein>
    <submittedName>
        <fullName evidence="3">DUF5082 family protein</fullName>
    </submittedName>
</protein>
<dbReference type="InterPro" id="IPR031681">
    <property type="entry name" value="YwqH-like"/>
</dbReference>
<evidence type="ECO:0000313" key="4">
    <source>
        <dbReference type="Proteomes" id="UP000195609"/>
    </source>
</evidence>
<keyword evidence="5" id="KW-1185">Reference proteome</keyword>
<dbReference type="Gene3D" id="1.10.287.510">
    <property type="entry name" value="Helix hairpin bin"/>
    <property type="match status" value="1"/>
</dbReference>
<dbReference type="EMBL" id="CP017065">
    <property type="protein sequence ID" value="ARY92242.1"/>
    <property type="molecule type" value="Genomic_DNA"/>
</dbReference>
<evidence type="ECO:0000313" key="3">
    <source>
        <dbReference type="EMBL" id="WNX26883.1"/>
    </source>
</evidence>
<accession>A0AAN1KEX0</accession>
<dbReference type="EMBL" id="CP136128">
    <property type="protein sequence ID" value="WNX26883.1"/>
    <property type="molecule type" value="Genomic_DNA"/>
</dbReference>
<dbReference type="AlphaFoldDB" id="A0AAN1KEX0"/>
<organism evidence="2 4">
    <name type="scientific">Lacticaseibacillus casei</name>
    <name type="common">Lactobacillus casei</name>
    <dbReference type="NCBI Taxonomy" id="1582"/>
    <lineage>
        <taxon>Bacteria</taxon>
        <taxon>Bacillati</taxon>
        <taxon>Bacillota</taxon>
        <taxon>Bacilli</taxon>
        <taxon>Lactobacillales</taxon>
        <taxon>Lactobacillaceae</taxon>
        <taxon>Lacticaseibacillus</taxon>
    </lineage>
</organism>
<proteinExistence type="predicted"/>
<name>A0AAN1KEX0_LACCA</name>
<dbReference type="SUPFAM" id="SSF64518">
    <property type="entry name" value="Phase 1 flagellin"/>
    <property type="match status" value="1"/>
</dbReference>
<evidence type="ECO:0000256" key="1">
    <source>
        <dbReference type="SAM" id="MobiDB-lite"/>
    </source>
</evidence>
<evidence type="ECO:0000313" key="5">
    <source>
        <dbReference type="Proteomes" id="UP001303564"/>
    </source>
</evidence>
<gene>
    <name evidence="2" type="ORF">BGL52_10950</name>
    <name evidence="3" type="ORF">RWA16_10730</name>
</gene>
<dbReference type="RefSeq" id="WP_087912673.1">
    <property type="nucleotide sequence ID" value="NZ_CP017065.1"/>
</dbReference>
<reference evidence="3 5" key="2">
    <citation type="submission" date="2023-09" db="EMBL/GenBank/DDBJ databases">
        <title>Genomic characteristic of L. casei group strains isolated from clinical sources.</title>
        <authorList>
            <person name="Jarocki P."/>
        </authorList>
    </citation>
    <scope>NUCLEOTIDE SEQUENCE [LARGE SCALE GENOMIC DNA]</scope>
    <source>
        <strain evidence="3 5">LMG 24099</strain>
    </source>
</reference>
<dbReference type="Proteomes" id="UP001303564">
    <property type="component" value="Chromosome"/>
</dbReference>
<dbReference type="Proteomes" id="UP000195609">
    <property type="component" value="Chromosome"/>
</dbReference>
<sequence length="129" mass="14292">MSDDAAKAARRQSLRGRISDYGDQMTSLQSKIARLKEAETKLQAAKTELTTHQSTLRSISGLVNNGQWRGKRQTEFSKDMDQMTSQLKSDQEKIDNNLDLVRAKINSLSSDVSQMSSSISGLRAELASI</sequence>